<protein>
    <submittedName>
        <fullName evidence="2">Tetratricopeptide repeat protein</fullName>
    </submittedName>
</protein>
<evidence type="ECO:0000313" key="2">
    <source>
        <dbReference type="EMBL" id="MEA5139822.1"/>
    </source>
</evidence>
<name>A0ABU5QB74_9BACT</name>
<organism evidence="2 3">
    <name type="scientific">Arcicella rigui</name>
    <dbReference type="NCBI Taxonomy" id="797020"/>
    <lineage>
        <taxon>Bacteria</taxon>
        <taxon>Pseudomonadati</taxon>
        <taxon>Bacteroidota</taxon>
        <taxon>Cytophagia</taxon>
        <taxon>Cytophagales</taxon>
        <taxon>Flectobacillaceae</taxon>
        <taxon>Arcicella</taxon>
    </lineage>
</organism>
<dbReference type="Proteomes" id="UP001302949">
    <property type="component" value="Unassembled WGS sequence"/>
</dbReference>
<dbReference type="RefSeq" id="WP_323296981.1">
    <property type="nucleotide sequence ID" value="NZ_JAYFUM010000012.1"/>
</dbReference>
<dbReference type="InterPro" id="IPR019734">
    <property type="entry name" value="TPR_rpt"/>
</dbReference>
<keyword evidence="3" id="KW-1185">Reference proteome</keyword>
<reference evidence="2 3" key="1">
    <citation type="submission" date="2023-12" db="EMBL/GenBank/DDBJ databases">
        <title>Novel species of the genus Arcicella isolated from rivers.</title>
        <authorList>
            <person name="Lu H."/>
        </authorList>
    </citation>
    <scope>NUCLEOTIDE SEQUENCE [LARGE SCALE GENOMIC DNA]</scope>
    <source>
        <strain evidence="2 3">KCTC 23307</strain>
    </source>
</reference>
<proteinExistence type="predicted"/>
<gene>
    <name evidence="2" type="ORF">VB248_11785</name>
</gene>
<dbReference type="PROSITE" id="PS50005">
    <property type="entry name" value="TPR"/>
    <property type="match status" value="1"/>
</dbReference>
<evidence type="ECO:0000256" key="1">
    <source>
        <dbReference type="PROSITE-ProRule" id="PRU00339"/>
    </source>
</evidence>
<accession>A0ABU5QB74</accession>
<dbReference type="SUPFAM" id="SSF48452">
    <property type="entry name" value="TPR-like"/>
    <property type="match status" value="1"/>
</dbReference>
<dbReference type="Gene3D" id="1.25.40.10">
    <property type="entry name" value="Tetratricopeptide repeat domain"/>
    <property type="match status" value="1"/>
</dbReference>
<feature type="repeat" description="TPR" evidence="1">
    <location>
        <begin position="53"/>
        <end position="86"/>
    </location>
</feature>
<sequence>MLSNRLELLKQFLEEDPNDPFNHYALATEYLKTEPTKAKEIYEYLLKNHSEYLPTYYHAGALLVEFEEYDSAQKVYQEGIELAKKVGNERALKELKGAYQMLLDELEM</sequence>
<comment type="caution">
    <text evidence="2">The sequence shown here is derived from an EMBL/GenBank/DDBJ whole genome shotgun (WGS) entry which is preliminary data.</text>
</comment>
<evidence type="ECO:0000313" key="3">
    <source>
        <dbReference type="Proteomes" id="UP001302949"/>
    </source>
</evidence>
<dbReference type="EMBL" id="JAYFUM010000012">
    <property type="protein sequence ID" value="MEA5139822.1"/>
    <property type="molecule type" value="Genomic_DNA"/>
</dbReference>
<dbReference type="InterPro" id="IPR011990">
    <property type="entry name" value="TPR-like_helical_dom_sf"/>
</dbReference>
<keyword evidence="1" id="KW-0802">TPR repeat</keyword>